<evidence type="ECO:0000259" key="2">
    <source>
        <dbReference type="PROSITE" id="PS50041"/>
    </source>
</evidence>
<dbReference type="InterPro" id="IPR016187">
    <property type="entry name" value="CTDL_fold"/>
</dbReference>
<dbReference type="PROSITE" id="PS50041">
    <property type="entry name" value="C_TYPE_LECTIN_2"/>
    <property type="match status" value="1"/>
</dbReference>
<comment type="caution">
    <text evidence="3">The sequence shown here is derived from an EMBL/GenBank/DDBJ whole genome shotgun (WGS) entry which is preliminary data.</text>
</comment>
<dbReference type="AlphaFoldDB" id="A0AAV2H892"/>
<evidence type="ECO:0000313" key="4">
    <source>
        <dbReference type="Proteomes" id="UP001497497"/>
    </source>
</evidence>
<feature type="coiled-coil region" evidence="1">
    <location>
        <begin position="207"/>
        <end position="234"/>
    </location>
</feature>
<organism evidence="3 4">
    <name type="scientific">Lymnaea stagnalis</name>
    <name type="common">Great pond snail</name>
    <name type="synonym">Helix stagnalis</name>
    <dbReference type="NCBI Taxonomy" id="6523"/>
    <lineage>
        <taxon>Eukaryota</taxon>
        <taxon>Metazoa</taxon>
        <taxon>Spiralia</taxon>
        <taxon>Lophotrochozoa</taxon>
        <taxon>Mollusca</taxon>
        <taxon>Gastropoda</taxon>
        <taxon>Heterobranchia</taxon>
        <taxon>Euthyneura</taxon>
        <taxon>Panpulmonata</taxon>
        <taxon>Hygrophila</taxon>
        <taxon>Lymnaeoidea</taxon>
        <taxon>Lymnaeidae</taxon>
        <taxon>Lymnaea</taxon>
    </lineage>
</organism>
<protein>
    <recommendedName>
        <fullName evidence="2">C-type lectin domain-containing protein</fullName>
    </recommendedName>
</protein>
<evidence type="ECO:0000256" key="1">
    <source>
        <dbReference type="SAM" id="Coils"/>
    </source>
</evidence>
<dbReference type="InterPro" id="IPR016186">
    <property type="entry name" value="C-type_lectin-like/link_sf"/>
</dbReference>
<keyword evidence="1" id="KW-0175">Coiled coil</keyword>
<dbReference type="Proteomes" id="UP001497497">
    <property type="component" value="Unassembled WGS sequence"/>
</dbReference>
<proteinExistence type="predicted"/>
<reference evidence="3 4" key="1">
    <citation type="submission" date="2024-04" db="EMBL/GenBank/DDBJ databases">
        <authorList>
            <consortium name="Genoscope - CEA"/>
            <person name="William W."/>
        </authorList>
    </citation>
    <scope>NUCLEOTIDE SEQUENCE [LARGE SCALE GENOMIC DNA]</scope>
</reference>
<accession>A0AAV2H892</accession>
<feature type="coiled-coil region" evidence="1">
    <location>
        <begin position="115"/>
        <end position="142"/>
    </location>
</feature>
<dbReference type="SMART" id="SM00034">
    <property type="entry name" value="CLECT"/>
    <property type="match status" value="1"/>
</dbReference>
<dbReference type="Gene3D" id="3.10.100.10">
    <property type="entry name" value="Mannose-Binding Protein A, subunit A"/>
    <property type="match status" value="1"/>
</dbReference>
<sequence>MDALVSLVVSGLRDHMPVVDNSIDSAVVSDTHVLQDIASISVFSNQVIVALSKLAVKTSGFIQPREESYLSFVIDKPNFDAPDTYKCTAHGIRKNIQPIVLSDNVQVLITRSSLNEESRQKLENLESDVEVAEGEILAINKRQLEQYRNFSDVITALSSMQISRDIKIGAIESELEGYENISNHLISMVSDLDKVRVEDDSRVQSKLARLEGQNENVSAQIVGLEAKVQQYQNTSNDVMSQVSLLEKLQATVEEMSKNKHSAPNFGNESNNTNKTTSNVTFPQTLSFAQMKAELRRVKSAFLEEFYFVSLRYENSFYFLPKNIKERTIDESEIRCKKFGGYLVEINDQSEYDFIVSFIKDLPGFQTVYTGEEYKSTQAPGRIRKDLVYRRSKEPVLFTDWSRGEPNHLPSENCLTLEKTMGWKMNDNICTASSQGTFLCEVSYNDFEF</sequence>
<dbReference type="Pfam" id="PF00059">
    <property type="entry name" value="Lectin_C"/>
    <property type="match status" value="1"/>
</dbReference>
<dbReference type="CDD" id="cd00037">
    <property type="entry name" value="CLECT"/>
    <property type="match status" value="1"/>
</dbReference>
<dbReference type="SUPFAM" id="SSF56436">
    <property type="entry name" value="C-type lectin-like"/>
    <property type="match status" value="1"/>
</dbReference>
<dbReference type="InterPro" id="IPR001304">
    <property type="entry name" value="C-type_lectin-like"/>
</dbReference>
<feature type="domain" description="C-type lectin" evidence="2">
    <location>
        <begin position="312"/>
        <end position="423"/>
    </location>
</feature>
<evidence type="ECO:0000313" key="3">
    <source>
        <dbReference type="EMBL" id="CAL1529708.1"/>
    </source>
</evidence>
<name>A0AAV2H892_LYMST</name>
<dbReference type="EMBL" id="CAXITT010000054">
    <property type="protein sequence ID" value="CAL1529708.1"/>
    <property type="molecule type" value="Genomic_DNA"/>
</dbReference>
<keyword evidence="4" id="KW-1185">Reference proteome</keyword>
<gene>
    <name evidence="3" type="ORF">GSLYS_00003863001</name>
</gene>